<dbReference type="InterPro" id="IPR006140">
    <property type="entry name" value="D-isomer_DH_NAD-bd"/>
</dbReference>
<keyword evidence="6" id="KW-1185">Reference proteome</keyword>
<name>A0ABR6BKN8_9PSEU</name>
<dbReference type="SUPFAM" id="SSF51735">
    <property type="entry name" value="NAD(P)-binding Rossmann-fold domains"/>
    <property type="match status" value="1"/>
</dbReference>
<proteinExistence type="inferred from homology"/>
<dbReference type="EMBL" id="JACJID010000003">
    <property type="protein sequence ID" value="MBA8927270.1"/>
    <property type="molecule type" value="Genomic_DNA"/>
</dbReference>
<comment type="similarity">
    <text evidence="1">Belongs to the D-isomer specific 2-hydroxyacid dehydrogenase family.</text>
</comment>
<sequence>MHTLVIGDHFIPAEYYVDALGVACGPNFGPVRTVQWAGDKAAQHEAQQRMEWEGPDAVPVPEEIVAAAAEAEVLALHFAPVPTAVMDAAPNLKAVVVARAGLENVDLAAAKERGIEVMGVAGRNASAVAELSIGLMLSEARDIARADASIKAGGWRKQFPAPGQEISGSTVGLVGFGHVGRHLARKLSGFAPRLLVHDPFVYEEELAEYGAQAASMEEVFAQADFLSVQARVTPDNERFIGAELLGLMKPSAYFLNVGRSRLVRYEDLYQVLAAGRIAGAALDVYDEEPLPVDSPWRKLDNVTLTPHYAGDTLATNRTSARLVAERIAALAQP</sequence>
<dbReference type="PANTHER" id="PTHR42789:SF1">
    <property type="entry name" value="D-ISOMER SPECIFIC 2-HYDROXYACID DEHYDROGENASE FAMILY PROTEIN (AFU_ORTHOLOGUE AFUA_6G10090)"/>
    <property type="match status" value="1"/>
</dbReference>
<organism evidence="5 6">
    <name type="scientific">Kutzneria viridogrisea</name>
    <dbReference type="NCBI Taxonomy" id="47990"/>
    <lineage>
        <taxon>Bacteria</taxon>
        <taxon>Bacillati</taxon>
        <taxon>Actinomycetota</taxon>
        <taxon>Actinomycetes</taxon>
        <taxon>Pseudonocardiales</taxon>
        <taxon>Pseudonocardiaceae</taxon>
        <taxon>Kutzneria</taxon>
    </lineage>
</organism>
<feature type="domain" description="D-isomer specific 2-hydroxyacid dehydrogenase NAD-binding" evidence="4">
    <location>
        <begin position="133"/>
        <end position="309"/>
    </location>
</feature>
<dbReference type="SUPFAM" id="SSF52283">
    <property type="entry name" value="Formate/glycerate dehydrogenase catalytic domain-like"/>
    <property type="match status" value="1"/>
</dbReference>
<keyword evidence="3" id="KW-0520">NAD</keyword>
<keyword evidence="2 5" id="KW-0560">Oxidoreductase</keyword>
<comment type="caution">
    <text evidence="5">The sequence shown here is derived from an EMBL/GenBank/DDBJ whole genome shotgun (WGS) entry which is preliminary data.</text>
</comment>
<dbReference type="EC" id="1.1.1.95" evidence="5"/>
<evidence type="ECO:0000259" key="4">
    <source>
        <dbReference type="Pfam" id="PF02826"/>
    </source>
</evidence>
<dbReference type="GO" id="GO:0004617">
    <property type="term" value="F:phosphoglycerate dehydrogenase activity"/>
    <property type="evidence" value="ECO:0007669"/>
    <property type="project" value="UniProtKB-EC"/>
</dbReference>
<dbReference type="CDD" id="cd12171">
    <property type="entry name" value="2-Hacid_dh_10"/>
    <property type="match status" value="1"/>
</dbReference>
<evidence type="ECO:0000313" key="5">
    <source>
        <dbReference type="EMBL" id="MBA8927270.1"/>
    </source>
</evidence>
<dbReference type="PANTHER" id="PTHR42789">
    <property type="entry name" value="D-ISOMER SPECIFIC 2-HYDROXYACID DEHYDROGENASE FAMILY PROTEIN (AFU_ORTHOLOGUE AFUA_6G10090)"/>
    <property type="match status" value="1"/>
</dbReference>
<evidence type="ECO:0000256" key="3">
    <source>
        <dbReference type="ARBA" id="ARBA00023027"/>
    </source>
</evidence>
<dbReference type="InterPro" id="IPR036291">
    <property type="entry name" value="NAD(P)-bd_dom_sf"/>
</dbReference>
<dbReference type="InterPro" id="IPR050857">
    <property type="entry name" value="D-2-hydroxyacid_DH"/>
</dbReference>
<evidence type="ECO:0000313" key="6">
    <source>
        <dbReference type="Proteomes" id="UP000517916"/>
    </source>
</evidence>
<reference evidence="5 6" key="1">
    <citation type="submission" date="2020-08" db="EMBL/GenBank/DDBJ databases">
        <title>Genomic Encyclopedia of Archaeal and Bacterial Type Strains, Phase II (KMG-II): from individual species to whole genera.</title>
        <authorList>
            <person name="Goeker M."/>
        </authorList>
    </citation>
    <scope>NUCLEOTIDE SEQUENCE [LARGE SCALE GENOMIC DNA]</scope>
    <source>
        <strain evidence="5 6">DSM 43850</strain>
    </source>
</reference>
<gene>
    <name evidence="5" type="ORF">BC739_004476</name>
</gene>
<evidence type="ECO:0000256" key="1">
    <source>
        <dbReference type="ARBA" id="ARBA00005854"/>
    </source>
</evidence>
<dbReference type="RefSeq" id="WP_182838265.1">
    <property type="nucleotide sequence ID" value="NZ_BAAABQ010000057.1"/>
</dbReference>
<evidence type="ECO:0000256" key="2">
    <source>
        <dbReference type="ARBA" id="ARBA00023002"/>
    </source>
</evidence>
<accession>A0ABR6BKN8</accession>
<protein>
    <submittedName>
        <fullName evidence="5">D-3-phosphoglycerate dehydrogenase</fullName>
        <ecNumber evidence="5">1.1.1.95</ecNumber>
    </submittedName>
</protein>
<dbReference type="Proteomes" id="UP000517916">
    <property type="component" value="Unassembled WGS sequence"/>
</dbReference>
<dbReference type="Gene3D" id="3.40.50.720">
    <property type="entry name" value="NAD(P)-binding Rossmann-like Domain"/>
    <property type="match status" value="2"/>
</dbReference>
<dbReference type="Pfam" id="PF02826">
    <property type="entry name" value="2-Hacid_dh_C"/>
    <property type="match status" value="1"/>
</dbReference>